<reference evidence="2 3" key="1">
    <citation type="submission" date="2023-09" db="EMBL/GenBank/DDBJ databases">
        <authorList>
            <person name="Rey-Velasco X."/>
        </authorList>
    </citation>
    <scope>NUCLEOTIDE SEQUENCE [LARGE SCALE GENOMIC DNA]</scope>
    <source>
        <strain evidence="2 3">W242</strain>
    </source>
</reference>
<dbReference type="NCBIfam" id="NF040945">
    <property type="entry name" value="CCC_membrane"/>
    <property type="match status" value="1"/>
</dbReference>
<dbReference type="RefSeq" id="WP_311331954.1">
    <property type="nucleotide sequence ID" value="NZ_JAVRHZ010000001.1"/>
</dbReference>
<evidence type="ECO:0000313" key="2">
    <source>
        <dbReference type="EMBL" id="MDT0555000.1"/>
    </source>
</evidence>
<evidence type="ECO:0000313" key="3">
    <source>
        <dbReference type="Proteomes" id="UP001254488"/>
    </source>
</evidence>
<dbReference type="EMBL" id="JAVRHZ010000001">
    <property type="protein sequence ID" value="MDT0555000.1"/>
    <property type="molecule type" value="Genomic_DNA"/>
</dbReference>
<organism evidence="2 3">
    <name type="scientific">Patiriisocius hiemis</name>
    <dbReference type="NCBI Taxonomy" id="3075604"/>
    <lineage>
        <taxon>Bacteria</taxon>
        <taxon>Pseudomonadati</taxon>
        <taxon>Bacteroidota</taxon>
        <taxon>Flavobacteriia</taxon>
        <taxon>Flavobacteriales</taxon>
        <taxon>Flavobacteriaceae</taxon>
        <taxon>Patiriisocius</taxon>
    </lineage>
</organism>
<protein>
    <submittedName>
        <fullName evidence="2">CCC motif membrane protein</fullName>
    </submittedName>
</protein>
<name>A0ABU2YB33_9FLAO</name>
<keyword evidence="1" id="KW-1133">Transmembrane helix</keyword>
<keyword evidence="1" id="KW-0472">Membrane</keyword>
<keyword evidence="1" id="KW-0812">Transmembrane</keyword>
<gene>
    <name evidence="2" type="ORF">RM538_03230</name>
</gene>
<dbReference type="Proteomes" id="UP001254488">
    <property type="component" value="Unassembled WGS sequence"/>
</dbReference>
<feature type="transmembrane region" description="Helical" evidence="1">
    <location>
        <begin position="64"/>
        <end position="89"/>
    </location>
</feature>
<keyword evidence="3" id="KW-1185">Reference proteome</keyword>
<accession>A0ABU2YB33</accession>
<sequence length="107" mass="11990">MEKQKLNTTLVYILSIVSIPCCFCAGLGFIPAAIGYFIANSKVKEYLSNPDGFENGAAMKTAKLIAMIALIINILYLIYTIYTIYTVGLDELMERSRQMMEDYGINQ</sequence>
<proteinExistence type="predicted"/>
<comment type="caution">
    <text evidence="2">The sequence shown here is derived from an EMBL/GenBank/DDBJ whole genome shotgun (WGS) entry which is preliminary data.</text>
</comment>
<evidence type="ECO:0000256" key="1">
    <source>
        <dbReference type="SAM" id="Phobius"/>
    </source>
</evidence>
<feature type="transmembrane region" description="Helical" evidence="1">
    <location>
        <begin position="12"/>
        <end position="39"/>
    </location>
</feature>